<dbReference type="Gene3D" id="1.10.3720.10">
    <property type="entry name" value="MetI-like"/>
    <property type="match status" value="1"/>
</dbReference>
<dbReference type="PANTHER" id="PTHR43163:SF6">
    <property type="entry name" value="DIPEPTIDE TRANSPORT SYSTEM PERMEASE PROTEIN DPPB-RELATED"/>
    <property type="match status" value="1"/>
</dbReference>
<dbReference type="PROSITE" id="PS50928">
    <property type="entry name" value="ABC_TM1"/>
    <property type="match status" value="1"/>
</dbReference>
<evidence type="ECO:0000256" key="4">
    <source>
        <dbReference type="ARBA" id="ARBA00022692"/>
    </source>
</evidence>
<feature type="transmembrane region" description="Helical" evidence="7">
    <location>
        <begin position="99"/>
        <end position="121"/>
    </location>
</feature>
<evidence type="ECO:0000313" key="10">
    <source>
        <dbReference type="EMBL" id="MDS0244390.1"/>
    </source>
</evidence>
<proteinExistence type="inferred from homology"/>
<dbReference type="GeneID" id="301456970"/>
<dbReference type="EMBL" id="JAHWXI010000001">
    <property type="protein sequence ID" value="MDN4463117.1"/>
    <property type="molecule type" value="Genomic_DNA"/>
</dbReference>
<dbReference type="GO" id="GO:0071916">
    <property type="term" value="F:dipeptide transmembrane transporter activity"/>
    <property type="evidence" value="ECO:0007669"/>
    <property type="project" value="TreeGrafter"/>
</dbReference>
<feature type="transmembrane region" description="Helical" evidence="7">
    <location>
        <begin position="12"/>
        <end position="31"/>
    </location>
</feature>
<evidence type="ECO:0000256" key="5">
    <source>
        <dbReference type="ARBA" id="ARBA00022989"/>
    </source>
</evidence>
<feature type="transmembrane region" description="Helical" evidence="7">
    <location>
        <begin position="238"/>
        <end position="260"/>
    </location>
</feature>
<comment type="subcellular location">
    <subcellularLocation>
        <location evidence="1 7">Cell membrane</location>
        <topology evidence="1 7">Multi-pass membrane protein</topology>
    </subcellularLocation>
</comment>
<comment type="similarity">
    <text evidence="7">Belongs to the binding-protein-dependent transport system permease family.</text>
</comment>
<dbReference type="InterPro" id="IPR045621">
    <property type="entry name" value="BPD_transp_1_N"/>
</dbReference>
<dbReference type="SUPFAM" id="SSF161098">
    <property type="entry name" value="MetI-like"/>
    <property type="match status" value="1"/>
</dbReference>
<keyword evidence="6 7" id="KW-0472">Membrane</keyword>
<evidence type="ECO:0000256" key="7">
    <source>
        <dbReference type="RuleBase" id="RU363032"/>
    </source>
</evidence>
<feature type="domain" description="ABC transmembrane type-1" evidence="8">
    <location>
        <begin position="95"/>
        <end position="303"/>
    </location>
</feature>
<keyword evidence="4 7" id="KW-0812">Transmembrane</keyword>
<dbReference type="AlphaFoldDB" id="A0AAJ2LUQ6"/>
<feature type="transmembrane region" description="Helical" evidence="7">
    <location>
        <begin position="133"/>
        <end position="161"/>
    </location>
</feature>
<protein>
    <submittedName>
        <fullName evidence="10">ABC transporter permease</fullName>
    </submittedName>
</protein>
<dbReference type="RefSeq" id="WP_236968000.1">
    <property type="nucleotide sequence ID" value="NZ_BAAAGR010000001.1"/>
</dbReference>
<gene>
    <name evidence="9" type="ORF">KZC48_01685</name>
    <name evidence="10" type="ORF">KZC50_02045</name>
</gene>
<keyword evidence="5 7" id="KW-1133">Transmembrane helix</keyword>
<dbReference type="Pfam" id="PF19300">
    <property type="entry name" value="BPD_transp_1_N"/>
    <property type="match status" value="1"/>
</dbReference>
<evidence type="ECO:0000256" key="6">
    <source>
        <dbReference type="ARBA" id="ARBA00023136"/>
    </source>
</evidence>
<keyword evidence="3" id="KW-1003">Cell membrane</keyword>
<organism evidence="10 12">
    <name type="scientific">Microbacterium aurantiacum</name>
    <dbReference type="NCBI Taxonomy" id="162393"/>
    <lineage>
        <taxon>Bacteria</taxon>
        <taxon>Bacillati</taxon>
        <taxon>Actinomycetota</taxon>
        <taxon>Actinomycetes</taxon>
        <taxon>Micrococcales</taxon>
        <taxon>Microbacteriaceae</taxon>
        <taxon>Microbacterium</taxon>
    </lineage>
</organism>
<reference evidence="10 12" key="1">
    <citation type="submission" date="2021-06" db="EMBL/GenBank/DDBJ databases">
        <title>Genome-based taxonomic framework of Microbacterium strains isolated from marine environment, the description of four new species and reclassification of four preexisting species.</title>
        <authorList>
            <person name="Lee S.D."/>
            <person name="Kim S.-M."/>
            <person name="Byeon Y.-S."/>
            <person name="Yang H.L."/>
            <person name="Kim I.S."/>
        </authorList>
    </citation>
    <scope>NUCLEOTIDE SEQUENCE [LARGE SCALE GENOMIC DNA]</scope>
    <source>
        <strain evidence="9">KACC 20510</strain>
        <strain evidence="10 12">KACC 20514</strain>
    </source>
</reference>
<evidence type="ECO:0000256" key="1">
    <source>
        <dbReference type="ARBA" id="ARBA00004651"/>
    </source>
</evidence>
<keyword evidence="2 7" id="KW-0813">Transport</keyword>
<evidence type="ECO:0000259" key="8">
    <source>
        <dbReference type="PROSITE" id="PS50928"/>
    </source>
</evidence>
<dbReference type="Proteomes" id="UP001172731">
    <property type="component" value="Unassembled WGS sequence"/>
</dbReference>
<dbReference type="Proteomes" id="UP001183582">
    <property type="component" value="Unassembled WGS sequence"/>
</dbReference>
<accession>A0AAJ2LUQ6</accession>
<feature type="transmembrane region" description="Helical" evidence="7">
    <location>
        <begin position="173"/>
        <end position="196"/>
    </location>
</feature>
<dbReference type="CDD" id="cd06261">
    <property type="entry name" value="TM_PBP2"/>
    <property type="match status" value="1"/>
</dbReference>
<comment type="caution">
    <text evidence="10">The sequence shown here is derived from an EMBL/GenBank/DDBJ whole genome shotgun (WGS) entry which is preliminary data.</text>
</comment>
<sequence>MIPYILRRLLEGAVTVVTLAVAAFFLLYLGARDTARNIVGQTASLEIVARKEAELGLDRPIAVQFADWAGSALTGDFGRSWFTGEPVADAVVGRLPVTLSLTIGAVVLSAIVAIVIGALAAGRRGAADRSVQILSVVGASIPGFLLALILVVIFALNLGWFPATGYVRPEASVLGWLATITLPVIALSVGAIAAVAQQVRGSMIDALRLDYVRTLRARGLPDRRVVYRHVLRNAAGPALSMLGLQFVIIFGGAVVVEQVFSLPGLGQSAISATSRGDVPLIMGVILVTAVIVVLVNLAVDLAQAWLNPKVRLS</sequence>
<keyword evidence="11" id="KW-1185">Reference proteome</keyword>
<dbReference type="PANTHER" id="PTHR43163">
    <property type="entry name" value="DIPEPTIDE TRANSPORT SYSTEM PERMEASE PROTEIN DPPB-RELATED"/>
    <property type="match status" value="1"/>
</dbReference>
<dbReference type="GO" id="GO:0005886">
    <property type="term" value="C:plasma membrane"/>
    <property type="evidence" value="ECO:0007669"/>
    <property type="project" value="UniProtKB-SubCell"/>
</dbReference>
<dbReference type="InterPro" id="IPR000515">
    <property type="entry name" value="MetI-like"/>
</dbReference>
<feature type="transmembrane region" description="Helical" evidence="7">
    <location>
        <begin position="280"/>
        <end position="299"/>
    </location>
</feature>
<dbReference type="EMBL" id="JAHWXH010000001">
    <property type="protein sequence ID" value="MDS0244390.1"/>
    <property type="molecule type" value="Genomic_DNA"/>
</dbReference>
<name>A0AAJ2LUQ6_9MICO</name>
<evidence type="ECO:0000313" key="11">
    <source>
        <dbReference type="Proteomes" id="UP001172731"/>
    </source>
</evidence>
<dbReference type="Pfam" id="PF00528">
    <property type="entry name" value="BPD_transp_1"/>
    <property type="match status" value="1"/>
</dbReference>
<evidence type="ECO:0000313" key="9">
    <source>
        <dbReference type="EMBL" id="MDN4463117.1"/>
    </source>
</evidence>
<evidence type="ECO:0000256" key="3">
    <source>
        <dbReference type="ARBA" id="ARBA00022475"/>
    </source>
</evidence>
<evidence type="ECO:0000256" key="2">
    <source>
        <dbReference type="ARBA" id="ARBA00022448"/>
    </source>
</evidence>
<dbReference type="InterPro" id="IPR035906">
    <property type="entry name" value="MetI-like_sf"/>
</dbReference>
<evidence type="ECO:0000313" key="12">
    <source>
        <dbReference type="Proteomes" id="UP001183582"/>
    </source>
</evidence>